<gene>
    <name evidence="1" type="ORF">OMP40_19880</name>
</gene>
<name>A0A9X4KVV1_9BACL</name>
<keyword evidence="2" id="KW-1185">Reference proteome</keyword>
<dbReference type="RefSeq" id="WP_277533950.1">
    <property type="nucleotide sequence ID" value="NZ_JAPDIA010000007.1"/>
</dbReference>
<proteinExistence type="predicted"/>
<organism evidence="1 2">
    <name type="scientific">Cohnella rhizosphaerae</name>
    <dbReference type="NCBI Taxonomy" id="1457232"/>
    <lineage>
        <taxon>Bacteria</taxon>
        <taxon>Bacillati</taxon>
        <taxon>Bacillota</taxon>
        <taxon>Bacilli</taxon>
        <taxon>Bacillales</taxon>
        <taxon>Paenibacillaceae</taxon>
        <taxon>Cohnella</taxon>
    </lineage>
</organism>
<sequence length="123" mass="13215">MENGGIDNGAIVATTVIHRKTAADGSKRDEVTLTLEQTNKSIEKLQAAGSDVAKVVIPDPKDEVAELDVTIPQASAERLAASHIHLEIFTDNVRIVIPNDSLQGLTGDGYFRIVPVKKGNRTQ</sequence>
<reference evidence="1" key="1">
    <citation type="submission" date="2022-10" db="EMBL/GenBank/DDBJ databases">
        <title>Comparative genomic analysis of Cohnella hashimotonis sp. nov., isolated from the International Space Station.</title>
        <authorList>
            <person name="Simpson A."/>
            <person name="Venkateswaran K."/>
        </authorList>
    </citation>
    <scope>NUCLEOTIDE SEQUENCE</scope>
    <source>
        <strain evidence="1">DSM 28161</strain>
    </source>
</reference>
<dbReference type="AlphaFoldDB" id="A0A9X4KVV1"/>
<dbReference type="Proteomes" id="UP001153404">
    <property type="component" value="Unassembled WGS sequence"/>
</dbReference>
<dbReference type="EMBL" id="JAPDIA010000007">
    <property type="protein sequence ID" value="MDG0811373.1"/>
    <property type="molecule type" value="Genomic_DNA"/>
</dbReference>
<accession>A0A9X4KVV1</accession>
<evidence type="ECO:0000313" key="2">
    <source>
        <dbReference type="Proteomes" id="UP001153404"/>
    </source>
</evidence>
<protein>
    <submittedName>
        <fullName evidence="1">Uncharacterized protein</fullName>
    </submittedName>
</protein>
<evidence type="ECO:0000313" key="1">
    <source>
        <dbReference type="EMBL" id="MDG0811373.1"/>
    </source>
</evidence>
<comment type="caution">
    <text evidence="1">The sequence shown here is derived from an EMBL/GenBank/DDBJ whole genome shotgun (WGS) entry which is preliminary data.</text>
</comment>